<dbReference type="InterPro" id="IPR052755">
    <property type="entry name" value="Lysozyme_Inhibitor_LprI"/>
</dbReference>
<name>A0A848EAI2_9PROT</name>
<dbReference type="PANTHER" id="PTHR37549">
    <property type="entry name" value="LIPOPROTEIN LPRI"/>
    <property type="match status" value="1"/>
</dbReference>
<dbReference type="Pfam" id="PF07007">
    <property type="entry name" value="LprI"/>
    <property type="match status" value="1"/>
</dbReference>
<dbReference type="Gene3D" id="1.20.1270.180">
    <property type="match status" value="1"/>
</dbReference>
<dbReference type="RefSeq" id="WP_170052778.1">
    <property type="nucleotide sequence ID" value="NZ_JABBKX010000001.1"/>
</dbReference>
<dbReference type="GO" id="GO:0005576">
    <property type="term" value="C:extracellular region"/>
    <property type="evidence" value="ECO:0007669"/>
    <property type="project" value="TreeGrafter"/>
</dbReference>
<reference evidence="3 4" key="1">
    <citation type="submission" date="2020-03" db="EMBL/GenBank/DDBJ databases">
        <authorList>
            <person name="Sun Q."/>
        </authorList>
    </citation>
    <scope>NUCLEOTIDE SEQUENCE [LARGE SCALE GENOMIC DNA]</scope>
    <source>
        <strain evidence="3 4">JC162</strain>
    </source>
</reference>
<evidence type="ECO:0000256" key="1">
    <source>
        <dbReference type="SAM" id="SignalP"/>
    </source>
</evidence>
<keyword evidence="4" id="KW-1185">Reference proteome</keyword>
<organism evidence="3 4">
    <name type="scientific">Neoroseomonas marina</name>
    <dbReference type="NCBI Taxonomy" id="1232220"/>
    <lineage>
        <taxon>Bacteria</taxon>
        <taxon>Pseudomonadati</taxon>
        <taxon>Pseudomonadota</taxon>
        <taxon>Alphaproteobacteria</taxon>
        <taxon>Acetobacterales</taxon>
        <taxon>Acetobacteraceae</taxon>
        <taxon>Neoroseomonas</taxon>
    </lineage>
</organism>
<dbReference type="AlphaFoldDB" id="A0A848EAI2"/>
<feature type="chain" id="PRO_5032385719" evidence="1">
    <location>
        <begin position="20"/>
        <end position="240"/>
    </location>
</feature>
<evidence type="ECO:0000313" key="3">
    <source>
        <dbReference type="EMBL" id="NMJ40567.1"/>
    </source>
</evidence>
<dbReference type="InterPro" id="IPR009739">
    <property type="entry name" value="LprI-like_N"/>
</dbReference>
<feature type="domain" description="Lysozyme inhibitor LprI-like N-terminal" evidence="2">
    <location>
        <begin position="27"/>
        <end position="107"/>
    </location>
</feature>
<gene>
    <name evidence="3" type="ORF">GWK16_04910</name>
</gene>
<dbReference type="Proteomes" id="UP000548582">
    <property type="component" value="Unassembled WGS sequence"/>
</dbReference>
<evidence type="ECO:0000259" key="2">
    <source>
        <dbReference type="Pfam" id="PF07007"/>
    </source>
</evidence>
<accession>A0A848EAI2</accession>
<comment type="caution">
    <text evidence="3">The sequence shown here is derived from an EMBL/GenBank/DDBJ whole genome shotgun (WGS) entry which is preliminary data.</text>
</comment>
<keyword evidence="1" id="KW-0732">Signal</keyword>
<protein>
    <submittedName>
        <fullName evidence="3">DUF1311 domain-containing protein</fullName>
    </submittedName>
</protein>
<proteinExistence type="predicted"/>
<sequence>MIRRLLITALLALPLPAFAQTGPSFDCSRARAWDERSICASGDLAALDRQIAAAWRTVTGRASEEERARLQADQRAWLTQRRACQGPVEREAVSCLRRSMQARARDLDALAQGGGASASASALPSAKPAAAPVPPPAALRATDCAAPAGWAQQRICAVPGMRALDAAVVQDVQTARARFALDPAVRAEIEASVVRYLSDREACQRAAGRVPVDCLQETMEDMQAALRRRMAVASATTRVP</sequence>
<feature type="signal peptide" evidence="1">
    <location>
        <begin position="1"/>
        <end position="19"/>
    </location>
</feature>
<evidence type="ECO:0000313" key="4">
    <source>
        <dbReference type="Proteomes" id="UP000548582"/>
    </source>
</evidence>
<dbReference type="EMBL" id="JABBKX010000001">
    <property type="protein sequence ID" value="NMJ40567.1"/>
    <property type="molecule type" value="Genomic_DNA"/>
</dbReference>
<dbReference type="PANTHER" id="PTHR37549:SF1">
    <property type="entry name" value="LIPOPROTEIN LPRI"/>
    <property type="match status" value="1"/>
</dbReference>